<comment type="caution">
    <text evidence="3">The sequence shown here is derived from an EMBL/GenBank/DDBJ whole genome shotgun (WGS) entry which is preliminary data.</text>
</comment>
<dbReference type="Gene3D" id="3.40.720.10">
    <property type="entry name" value="Alkaline Phosphatase, subunit A"/>
    <property type="match status" value="1"/>
</dbReference>
<evidence type="ECO:0000313" key="3">
    <source>
        <dbReference type="EMBL" id="MBF5053654.1"/>
    </source>
</evidence>
<dbReference type="SUPFAM" id="SSF53649">
    <property type="entry name" value="Alkaline phosphatase-like"/>
    <property type="match status" value="1"/>
</dbReference>
<dbReference type="RefSeq" id="WP_194856302.1">
    <property type="nucleotide sequence ID" value="NZ_ARXR01000019.1"/>
</dbReference>
<dbReference type="CDD" id="cd16035">
    <property type="entry name" value="sulfatase_like"/>
    <property type="match status" value="1"/>
</dbReference>
<dbReference type="EMBL" id="ARXR01000019">
    <property type="protein sequence ID" value="MBF5053654.1"/>
    <property type="molecule type" value="Genomic_DNA"/>
</dbReference>
<gene>
    <name evidence="3" type="ORF">ISO4_02256</name>
</gene>
<dbReference type="PROSITE" id="PS51318">
    <property type="entry name" value="TAT"/>
    <property type="match status" value="1"/>
</dbReference>
<dbReference type="InterPro" id="IPR051849">
    <property type="entry name" value="GAG-degrading_sulfatase"/>
</dbReference>
<dbReference type="InterPro" id="IPR017850">
    <property type="entry name" value="Alkaline_phosphatase_core_sf"/>
</dbReference>
<dbReference type="InterPro" id="IPR006311">
    <property type="entry name" value="TAT_signal"/>
</dbReference>
<keyword evidence="1" id="KW-0732">Signal</keyword>
<dbReference type="PANTHER" id="PTHR46615:SF1">
    <property type="entry name" value="ARYLSULFATASE K"/>
    <property type="match status" value="1"/>
</dbReference>
<reference evidence="3 4" key="1">
    <citation type="submission" date="2012-09" db="EMBL/GenBank/DDBJ databases">
        <title>Genome Sequence of alkane-degrading Bacterium Alcanivorax venustensis ISO4.</title>
        <authorList>
            <person name="Lai Q."/>
            <person name="Shao Z."/>
        </authorList>
    </citation>
    <scope>NUCLEOTIDE SEQUENCE [LARGE SCALE GENOMIC DNA]</scope>
    <source>
        <strain evidence="3 4">ISO4</strain>
    </source>
</reference>
<keyword evidence="4" id="KW-1185">Reference proteome</keyword>
<proteinExistence type="predicted"/>
<name>A0ABS0AHQ4_9GAMM</name>
<dbReference type="InterPro" id="IPR000917">
    <property type="entry name" value="Sulfatase_N"/>
</dbReference>
<feature type="domain" description="Sulfatase N-terminal" evidence="2">
    <location>
        <begin position="38"/>
        <end position="394"/>
    </location>
</feature>
<dbReference type="Proteomes" id="UP000644441">
    <property type="component" value="Unassembled WGS sequence"/>
</dbReference>
<protein>
    <submittedName>
        <fullName evidence="3">Twin-arginine translocation pathway signal protein</fullName>
    </submittedName>
</protein>
<evidence type="ECO:0000256" key="1">
    <source>
        <dbReference type="ARBA" id="ARBA00022729"/>
    </source>
</evidence>
<organism evidence="3 4">
    <name type="scientific">Alloalcanivorax venustensis ISO4</name>
    <dbReference type="NCBI Taxonomy" id="1177184"/>
    <lineage>
        <taxon>Bacteria</taxon>
        <taxon>Pseudomonadati</taxon>
        <taxon>Pseudomonadota</taxon>
        <taxon>Gammaproteobacteria</taxon>
        <taxon>Oceanospirillales</taxon>
        <taxon>Alcanivoracaceae</taxon>
        <taxon>Alloalcanivorax</taxon>
    </lineage>
</organism>
<accession>A0ABS0AHQ4</accession>
<dbReference type="InterPro" id="IPR019546">
    <property type="entry name" value="TAT_signal_bac_arc"/>
</dbReference>
<evidence type="ECO:0000313" key="4">
    <source>
        <dbReference type="Proteomes" id="UP000644441"/>
    </source>
</evidence>
<evidence type="ECO:0000259" key="2">
    <source>
        <dbReference type="Pfam" id="PF00884"/>
    </source>
</evidence>
<dbReference type="NCBIfam" id="TIGR01409">
    <property type="entry name" value="TAT_signal_seq"/>
    <property type="match status" value="1"/>
</dbReference>
<sequence length="569" mass="63675">MTEMTRRTVLKNLALGGAALATAPSLNARINLRKQGRPNVLLLVSDQERSWMDLPGSLDLPAHDKLLNRGTGFNQYYVNTSPCSPSRSVMYSGQHTMRTGMTANLHAPPFPSFNQALPTLGHLFQELGYHTAYKGKWHLSDIEDGPGLMYGSYPSRGKALEPYGFSDYNLTGDVHGSVWQGYIADRMVAGEASQWLVRDSQKLDKPWLLAVNFVNPHDIMFFSSGEKQEQSRANPRFMAPLRPPPNDPIYRKDWSHLPLPASFAKETLRDKPWCHRSYAQVIDSIYGHMDKNDEAAWLANQSYYFNCIRDVSRQVDHVLQALEDSGQLDNTIIVYTADHGEMAGAHGLRQKGPVTYKENSRVPLIVSHPDVSGGRTVDNLGSALDLVPTLVGLATEGKTTTDTPGVDLSPALSGQTTQRDRDGILFAYGVLLYTDPEATQRLAREGDEITPVKLMGDFLKQLRLGPELGNRGLHRGVFDGRYKFTRYFSPDSHHLPRDWDTLLAHNDLELYDTHQDPDELVNLAARPEGPEAAKERLLALNDRTNQLIEQEIGDDYGGEYPGPEFMYRL</sequence>
<dbReference type="Pfam" id="PF00884">
    <property type="entry name" value="Sulfatase"/>
    <property type="match status" value="1"/>
</dbReference>
<dbReference type="PANTHER" id="PTHR46615">
    <property type="entry name" value="ARYLSULFATASE K"/>
    <property type="match status" value="1"/>
</dbReference>